<organism evidence="1 2">
    <name type="scientific">Malacoplasma iowae 695</name>
    <dbReference type="NCBI Taxonomy" id="1048830"/>
    <lineage>
        <taxon>Bacteria</taxon>
        <taxon>Bacillati</taxon>
        <taxon>Mycoplasmatota</taxon>
        <taxon>Mycoplasmoidales</taxon>
        <taxon>Mycoplasmoidaceae</taxon>
        <taxon>Malacoplasma</taxon>
    </lineage>
</organism>
<accession>A0A6P1LAJ2</accession>
<proteinExistence type="predicted"/>
<name>A0A6P1LAJ2_MALIO</name>
<dbReference type="AlphaFoldDB" id="A0A6P1LAJ2"/>
<reference evidence="2" key="1">
    <citation type="submission" date="2018-11" db="EMBL/GenBank/DDBJ databases">
        <title>The first complete genome sequence of Mycoplasma iowae strain 695.</title>
        <authorList>
            <person name="Ghanem M."/>
            <person name="El-Gazzar M."/>
        </authorList>
    </citation>
    <scope>NUCLEOTIDE SEQUENCE [LARGE SCALE GENOMIC DNA]</scope>
    <source>
        <strain evidence="2">695</strain>
    </source>
</reference>
<sequence length="96" mass="10795">MKKNESEIVWMIKKRKNKRLLMGLCLTPLLATSAIAIPFVLTSCTKKTNSNTKVGQIKFETTVNKVQTRKGDVPTTLEVLDPNFNENALMDAEKNI</sequence>
<dbReference type="EMBL" id="CP033512">
    <property type="protein sequence ID" value="QHG89446.1"/>
    <property type="molecule type" value="Genomic_DNA"/>
</dbReference>
<protein>
    <submittedName>
        <fullName evidence="1">Uncharacterized protein</fullName>
    </submittedName>
</protein>
<gene>
    <name evidence="1" type="ORF">EER00_00845</name>
</gene>
<dbReference type="RefSeq" id="WP_004024534.1">
    <property type="nucleotide sequence ID" value="NZ_CP033512.2"/>
</dbReference>
<evidence type="ECO:0000313" key="1">
    <source>
        <dbReference type="EMBL" id="QHG89446.1"/>
    </source>
</evidence>
<evidence type="ECO:0000313" key="2">
    <source>
        <dbReference type="Proteomes" id="UP000464283"/>
    </source>
</evidence>
<dbReference type="KEGG" id="miw:EER00_00845"/>
<dbReference type="Proteomes" id="UP000464283">
    <property type="component" value="Chromosome"/>
</dbReference>